<dbReference type="Proteomes" id="UP001213000">
    <property type="component" value="Unassembled WGS sequence"/>
</dbReference>
<feature type="signal peptide" evidence="1">
    <location>
        <begin position="1"/>
        <end position="18"/>
    </location>
</feature>
<evidence type="ECO:0000256" key="1">
    <source>
        <dbReference type="SAM" id="SignalP"/>
    </source>
</evidence>
<keyword evidence="4" id="KW-1185">Reference proteome</keyword>
<organism evidence="3 4">
    <name type="scientific">Leucocoprinus birnbaumii</name>
    <dbReference type="NCBI Taxonomy" id="56174"/>
    <lineage>
        <taxon>Eukaryota</taxon>
        <taxon>Fungi</taxon>
        <taxon>Dikarya</taxon>
        <taxon>Basidiomycota</taxon>
        <taxon>Agaricomycotina</taxon>
        <taxon>Agaricomycetes</taxon>
        <taxon>Agaricomycetidae</taxon>
        <taxon>Agaricales</taxon>
        <taxon>Agaricineae</taxon>
        <taxon>Agaricaceae</taxon>
        <taxon>Leucocoprinus</taxon>
    </lineage>
</organism>
<dbReference type="SUPFAM" id="SSF50370">
    <property type="entry name" value="Ricin B-like lectins"/>
    <property type="match status" value="1"/>
</dbReference>
<dbReference type="AlphaFoldDB" id="A0AAD5VTD6"/>
<reference evidence="3" key="1">
    <citation type="submission" date="2022-07" db="EMBL/GenBank/DDBJ databases">
        <title>Genome Sequence of Leucocoprinus birnbaumii.</title>
        <authorList>
            <person name="Buettner E."/>
        </authorList>
    </citation>
    <scope>NUCLEOTIDE SEQUENCE</scope>
    <source>
        <strain evidence="3">VT141</strain>
    </source>
</reference>
<sequence>MLAKLSLSLLAISGLAAAASVTICNDPTGYCISLDTIIAQPLDPVVFLPFDMAYGQRWFFNHDGALYNLYSGYVLEVPVDDSGNIIPGKALYMTRPNGKSNQLWKIDDKGRLVSKHDECMAVWGMNNKINKPYNPLVVQKANDDPTQQWTVKPFFPQQLTGCPELEGLSCPDAFNAANDQTVFRL</sequence>
<evidence type="ECO:0000313" key="3">
    <source>
        <dbReference type="EMBL" id="KAJ3567381.1"/>
    </source>
</evidence>
<accession>A0AAD5VTD6</accession>
<evidence type="ECO:0000313" key="4">
    <source>
        <dbReference type="Proteomes" id="UP001213000"/>
    </source>
</evidence>
<name>A0AAD5VTD6_9AGAR</name>
<feature type="chain" id="PRO_5042060900" description="Ricin B lectin domain-containing protein" evidence="1">
    <location>
        <begin position="19"/>
        <end position="185"/>
    </location>
</feature>
<dbReference type="PROSITE" id="PS50231">
    <property type="entry name" value="RICIN_B_LECTIN"/>
    <property type="match status" value="1"/>
</dbReference>
<gene>
    <name evidence="3" type="ORF">NP233_g6406</name>
</gene>
<comment type="caution">
    <text evidence="3">The sequence shown here is derived from an EMBL/GenBank/DDBJ whole genome shotgun (WGS) entry which is preliminary data.</text>
</comment>
<dbReference type="CDD" id="cd00161">
    <property type="entry name" value="beta-trefoil_Ricin-like"/>
    <property type="match status" value="1"/>
</dbReference>
<dbReference type="Gene3D" id="2.80.10.50">
    <property type="match status" value="1"/>
</dbReference>
<dbReference type="InterPro" id="IPR000772">
    <property type="entry name" value="Ricin_B_lectin"/>
</dbReference>
<proteinExistence type="predicted"/>
<feature type="domain" description="Ricin B lectin" evidence="2">
    <location>
        <begin position="20"/>
        <end position="149"/>
    </location>
</feature>
<protein>
    <recommendedName>
        <fullName evidence="2">Ricin B lectin domain-containing protein</fullName>
    </recommendedName>
</protein>
<dbReference type="EMBL" id="JANIEX010000417">
    <property type="protein sequence ID" value="KAJ3567381.1"/>
    <property type="molecule type" value="Genomic_DNA"/>
</dbReference>
<keyword evidence="1" id="KW-0732">Signal</keyword>
<evidence type="ECO:0000259" key="2">
    <source>
        <dbReference type="Pfam" id="PF00652"/>
    </source>
</evidence>
<dbReference type="Pfam" id="PF00652">
    <property type="entry name" value="Ricin_B_lectin"/>
    <property type="match status" value="1"/>
</dbReference>
<dbReference type="InterPro" id="IPR035992">
    <property type="entry name" value="Ricin_B-like_lectins"/>
</dbReference>